<dbReference type="RefSeq" id="WP_207683287.1">
    <property type="nucleotide sequence ID" value="NZ_CP061800.1"/>
</dbReference>
<dbReference type="InterPro" id="IPR040605">
    <property type="entry name" value="Glyco_hydro2_dom5"/>
</dbReference>
<dbReference type="Pfam" id="PF02369">
    <property type="entry name" value="Big_1"/>
    <property type="match status" value="2"/>
</dbReference>
<dbReference type="SUPFAM" id="SSF49373">
    <property type="entry name" value="Invasin/intimin cell-adhesion fragments"/>
    <property type="match status" value="14"/>
</dbReference>
<dbReference type="Proteomes" id="UP000663722">
    <property type="component" value="Chromosome"/>
</dbReference>
<dbReference type="Gene3D" id="2.60.40.10">
    <property type="entry name" value="Immunoglobulins"/>
    <property type="match status" value="14"/>
</dbReference>
<name>A0A975BN49_9BACT</name>
<dbReference type="KEGG" id="dmm:dnm_046380"/>
<keyword evidence="4" id="KW-0326">Glycosidase</keyword>
<comment type="similarity">
    <text evidence="1">Belongs to the glycosyl hydrolase 2 family.</text>
</comment>
<keyword evidence="3" id="KW-0378">Hydrolase</keyword>
<gene>
    <name evidence="6" type="ORF">dnm_046380</name>
</gene>
<feature type="domain" description="Big-1" evidence="5">
    <location>
        <begin position="2005"/>
        <end position="2099"/>
    </location>
</feature>
<dbReference type="SMART" id="SM00634">
    <property type="entry name" value="BID_1"/>
    <property type="match status" value="12"/>
</dbReference>
<dbReference type="PROSITE" id="PS51257">
    <property type="entry name" value="PROKAR_LIPOPROTEIN"/>
    <property type="match status" value="1"/>
</dbReference>
<dbReference type="InterPro" id="IPR003344">
    <property type="entry name" value="Big_1_dom"/>
</dbReference>
<dbReference type="InterPro" id="IPR013783">
    <property type="entry name" value="Ig-like_fold"/>
</dbReference>
<dbReference type="PANTHER" id="PTHR39576:SF2">
    <property type="entry name" value="ATTACHING AND EFFACING PROTEIN HOMOLOG-RELATED"/>
    <property type="match status" value="1"/>
</dbReference>
<accession>A0A975BN49</accession>
<evidence type="ECO:0000256" key="4">
    <source>
        <dbReference type="ARBA" id="ARBA00023295"/>
    </source>
</evidence>
<dbReference type="GO" id="GO:0009279">
    <property type="term" value="C:cell outer membrane"/>
    <property type="evidence" value="ECO:0007669"/>
    <property type="project" value="TreeGrafter"/>
</dbReference>
<dbReference type="InterPro" id="IPR008964">
    <property type="entry name" value="Invasin/intimin_cell_adhesion"/>
</dbReference>
<proteinExistence type="inferred from homology"/>
<dbReference type="Pfam" id="PF18565">
    <property type="entry name" value="Glyco_hydro2_C5"/>
    <property type="match status" value="1"/>
</dbReference>
<dbReference type="EMBL" id="CP061800">
    <property type="protein sequence ID" value="QTA88591.1"/>
    <property type="molecule type" value="Genomic_DNA"/>
</dbReference>
<reference evidence="6" key="1">
    <citation type="journal article" date="2021" name="Microb. Physiol.">
        <title>Proteogenomic Insights into the Physiology of Marine, Sulfate-Reducing, Filamentous Desulfonema limicola and Desulfonema magnum.</title>
        <authorList>
            <person name="Schnaars V."/>
            <person name="Wohlbrand L."/>
            <person name="Scheve S."/>
            <person name="Hinrichs C."/>
            <person name="Reinhardt R."/>
            <person name="Rabus R."/>
        </authorList>
    </citation>
    <scope>NUCLEOTIDE SEQUENCE</scope>
    <source>
        <strain evidence="6">4be13</strain>
    </source>
</reference>
<evidence type="ECO:0000313" key="6">
    <source>
        <dbReference type="EMBL" id="QTA88591.1"/>
    </source>
</evidence>
<dbReference type="PANTHER" id="PTHR39576">
    <property type="entry name" value="ATTACHING AND EFFACING PROTEIN HOMOLOG-RELATED-RELATED"/>
    <property type="match status" value="1"/>
</dbReference>
<evidence type="ECO:0000259" key="5">
    <source>
        <dbReference type="PROSITE" id="PS51127"/>
    </source>
</evidence>
<dbReference type="PROSITE" id="PS51127">
    <property type="entry name" value="BIG1"/>
    <property type="match status" value="5"/>
</dbReference>
<organism evidence="6 7">
    <name type="scientific">Desulfonema magnum</name>
    <dbReference type="NCBI Taxonomy" id="45655"/>
    <lineage>
        <taxon>Bacteria</taxon>
        <taxon>Pseudomonadati</taxon>
        <taxon>Thermodesulfobacteriota</taxon>
        <taxon>Desulfobacteria</taxon>
        <taxon>Desulfobacterales</taxon>
        <taxon>Desulfococcaceae</taxon>
        <taxon>Desulfonema</taxon>
    </lineage>
</organism>
<evidence type="ECO:0000256" key="2">
    <source>
        <dbReference type="ARBA" id="ARBA00010116"/>
    </source>
</evidence>
<feature type="domain" description="Big-1" evidence="5">
    <location>
        <begin position="1498"/>
        <end position="1587"/>
    </location>
</feature>
<dbReference type="GO" id="GO:0016798">
    <property type="term" value="F:hydrolase activity, acting on glycosyl bonds"/>
    <property type="evidence" value="ECO:0007669"/>
    <property type="project" value="UniProtKB-KW"/>
</dbReference>
<feature type="domain" description="Big-1" evidence="5">
    <location>
        <begin position="578"/>
        <end position="675"/>
    </location>
</feature>
<dbReference type="InterPro" id="IPR015217">
    <property type="entry name" value="Invasin_dom_3"/>
</dbReference>
<evidence type="ECO:0000256" key="1">
    <source>
        <dbReference type="ARBA" id="ARBA00007401"/>
    </source>
</evidence>
<comment type="similarity">
    <text evidence="2">Belongs to the intimin/invasin family.</text>
</comment>
<feature type="domain" description="Big-1" evidence="5">
    <location>
        <begin position="1398"/>
        <end position="1492"/>
    </location>
</feature>
<sequence length="2145" mass="221416">MKSKRIRSAFFMCIALFLLLLLVSCGSKGGKNEGGDENGSKPVKSIKLTTDKYTLTANGKSKAVITATVADDDGELVDGKELINFTMISGTGRFTSPYQDEVTEYDYTSNGLAMVTFIASEESGTVTIEAKSENGVSDTIDIMVENGGIILSAVTKELLADGKSESIITATVRDPAGNVVTEEERIEFAITSGAGTLSSEEFVSVNETSGQILSTLGTANVKYTASETPGNVIITASANGYTTGSIDMMLLDIGVISLTAEKSSILADGQSTTLIDAVIRDNLGNPVPSGTSVIFSTTAGRFADNERMIFEAATEDTTGTVKVTLVSGFSQEAATVTCSAGSVSGTVMVHFTSEPESEYPAASVELRADPKSILADGLSEAMIDALIKDSSGNPVPSETSVIFSTTAGRFKNGKMSYETATEDATGTVVATLTSGMTPDEAIVMCSSGRVSDSVTLSFTKTVESQYPPASVELKSEPESIVADGSSEAIIDAVIRDSSGNPVPKDTVVVFSTTAGRFSVSDRMSYETATVDSTGTVAVKLKSGTTPEEARVTCSAGKVSKTITVDFTTEPESPFPPASIQLSADPIKILADGMAISTIDALVKDISGNPVPAQTVVIFSTTAGRFAESGKMSYETATDDKTGAIRASLTAANTPGNARVTCSAGSISKTITVAFVKSATDDVEPEKISLGASQNTVKSDNSDKAVITATALDADNAALEGVTISFSAEGGQLSASTAITDATGTAQVEFSSGTETKENRTVFITASAGEHQKSVPVKIDGTTVTLSTNRTDLGKAVLTVTVKDAGDIPIYEAPVVVKSVDPDDSVTENNMLVQNLLAPDYKAYTTDVSGELKLEITGNTRTGGAMVRVEALGATATQEYTVSSVGAEFAITEPSEDPAGLHTGNNLKITVSAAGRKKVKFTTTFGTWEYEGRGVLSNDKKVLSNVPVISDKASALLTSDEAGLATVQVLDEDTPSVSDTLKVAISASKAAKISLQATATNMSPSTGDEVNTVGLIATVKNENDQVVGGAPVAFSIENTTGGGESVSPVYVLTEDSGTAKATFTSGALSSDAKGVTIRAVVVDTLIADTVSVIIGKTPGSVLIGTGNKVLSVNNDTSYQLPMSVMVSDANGNPVANENVSLGLWPVSYAKGYWGTCQDGSGICPYHISVHPNEDKNRNLTCDNCLPCGNTSELNEDKNGDCELTPLNTAAGVIPGSVTTDENGVANFDLVYQKRSAIWIEAEISASVLVSGTETRSTYKLWLGYLEGEQGSLPHSPYNTGIEDLEPYAVFVTATPSVLMAGSSKTSRIEANVVDILGSNVEEPVTVIFRTTSGTLSANSGLASETVEVEADTSDGIATAWLTGSKYTGTATITATVKDYEDVSGTAQVSFTPGAPAKSRTTISVASPNLTADRKSTTEIEVKVSDENRNPVADGTTVVFEVTTGTGSLSSGLVPTTDGVATVVYTASDTPGNVTVTVSAADGTELGTATIRLIEARVGSVSVKSGAQSIVADGTAQTLISATVTDEKGNLVKDGTTVTFTATAGRLANISPTANGVATAMLISPTTSGTATVTATAGGVSSKTSVEFVAGPVAQGGITLTATPDSLLADGASTSVIRALVKDAHENPVGGEVIRFSITKGEGTLSAQTSQTTLGVATVTYRTSDIAGEVVISASSAGGATQTVRLSVAPTTVGRISMNASPTDIYVTGVGKSPTTTTITAAVTEDDGTTPIAGVPVVFKDVSDIIPSVSLPSGNTYSGTGASTASSFHSNGGLMGFTLSHTGEKLTVYLQNDDTNVRELLETKTGTFVDARREKEMEPGNYHLEITESNGEWTVKIDGNIEKVPEGNPVYLGTQTTDANGNAQYTYTSTKIKKTVTIRAESGDLSEEVNINQLPGPPTSMDLSADPDKVYANGENKIAISAKVRDANNNLAGDGTLVTFESALGTFEEPNVETTDGVAQATLISPISPPPEESPVGERNRTVTVKGTATVENRKVEKEADVEFLWVSLFSAEGNPPSVTANGTEETVITVHLNDASGVAVAGETITFETEKGTLTAHSAETDEKGIATVILVASDEPEDSVAVTARYGINAAATAFVKFKEPIQAPLASMSLKLDPEGGLPADGVSTAKITASFTVEGGELFPLPA</sequence>
<evidence type="ECO:0000256" key="3">
    <source>
        <dbReference type="ARBA" id="ARBA00022801"/>
    </source>
</evidence>
<evidence type="ECO:0000313" key="7">
    <source>
        <dbReference type="Proteomes" id="UP000663722"/>
    </source>
</evidence>
<dbReference type="Pfam" id="PF09134">
    <property type="entry name" value="Invasin_D3"/>
    <property type="match status" value="8"/>
</dbReference>
<dbReference type="InterPro" id="IPR051715">
    <property type="entry name" value="Intimin-Invasin_domain"/>
</dbReference>
<keyword evidence="7" id="KW-1185">Reference proteome</keyword>
<feature type="domain" description="Big-1" evidence="5">
    <location>
        <begin position="1595"/>
        <end position="1685"/>
    </location>
</feature>
<protein>
    <submittedName>
        <fullName evidence="6">Invasin domain-containing protein</fullName>
    </submittedName>
</protein>